<feature type="transmembrane region" description="Helical" evidence="1">
    <location>
        <begin position="435"/>
        <end position="455"/>
    </location>
</feature>
<organism evidence="2 3">
    <name type="scientific">Micromonospora halophytica</name>
    <dbReference type="NCBI Taxonomy" id="47864"/>
    <lineage>
        <taxon>Bacteria</taxon>
        <taxon>Bacillati</taxon>
        <taxon>Actinomycetota</taxon>
        <taxon>Actinomycetes</taxon>
        <taxon>Micromonosporales</taxon>
        <taxon>Micromonosporaceae</taxon>
        <taxon>Micromonospora</taxon>
    </lineage>
</organism>
<reference evidence="3" key="1">
    <citation type="submission" date="2016-06" db="EMBL/GenBank/DDBJ databases">
        <authorList>
            <person name="Varghese N."/>
        </authorList>
    </citation>
    <scope>NUCLEOTIDE SEQUENCE [LARGE SCALE GENOMIC DNA]</scope>
    <source>
        <strain evidence="3">DSM 43171</strain>
    </source>
</reference>
<dbReference type="SUPFAM" id="SSF52540">
    <property type="entry name" value="P-loop containing nucleoside triphosphate hydrolases"/>
    <property type="match status" value="1"/>
</dbReference>
<dbReference type="RefSeq" id="WP_139131618.1">
    <property type="nucleotide sequence ID" value="NZ_FMDN01000040.1"/>
</dbReference>
<dbReference type="STRING" id="47864.GA0070560_14019"/>
<sequence length="723" mass="78807">MRSLRIANYLLWLTLVMGIATSVISNNIPRRYLPLAPVLLVVSLILWGWLNARQAAAERVLDGWADQLAKAVKRQWDREAKLRRLTAQPRLPVRWQLTTRNVPKKFKSAVDGQKNFSPLAGVQRVTQEILANGGGLDELHTLYGGLGSGRLILTGEPAAGKTTAAVLLLRAALEHRKNGGSEHAARVPVPVLFDLVGWNPNDEDPTRWLVGRLARRYSMFRGRVGRAAAEELLEEGRISVFLDGFDQVQKSLRPVIMSALSDANYRIVLISRAHEASTTLQKVPQGSGVMVELRAVDSSDAVAYLLHDRPEPVPPAWAAVTANLAGEPQGRLATALANPLFVSLTNEVYDNAGNDRSVDELLDRNRFPTPLAVQRHLLDEIVWSAYRPRPRQPAPPFSIDQATHTLRLLARRLDQQENKSLRWWTIPSWVTSRRAPLIVATAAAVFQTIVGFILLPPVMELRYAAITSIGLGANVFQRLSSKSTTSGDDDALTTAGWRDIFPPRAVPVGFVVWSLSGPGSVLLTQSGVLGNDPPPPWVLYTGALTLTFGAILITGRGYQMVSGTIIGVGAGPSFDPIRDGNGPAEMEVRTLDPREVWRHHLGLRLGLGILVGLAVGLFVGGSTGSVDGLRAGLAVGATFALMAAITAALARNVGVATAFAMVDLARTEGTPLRLMAFLEDARRRNILRAVGPRYEFRHDMLLKRFVEVQSRKSGKPAPTAQQK</sequence>
<dbReference type="OrthoDB" id="419058at2"/>
<gene>
    <name evidence="2" type="ORF">GA0070560_14019</name>
</gene>
<dbReference type="AlphaFoldDB" id="A0A1C5JKY3"/>
<feature type="transmembrane region" description="Helical" evidence="1">
    <location>
        <begin position="6"/>
        <end position="25"/>
    </location>
</feature>
<keyword evidence="1" id="KW-1133">Transmembrane helix</keyword>
<evidence type="ECO:0000313" key="2">
    <source>
        <dbReference type="EMBL" id="SCG71274.1"/>
    </source>
</evidence>
<proteinExistence type="predicted"/>
<feature type="transmembrane region" description="Helical" evidence="1">
    <location>
        <begin position="32"/>
        <end position="50"/>
    </location>
</feature>
<keyword evidence="1" id="KW-0812">Transmembrane</keyword>
<evidence type="ECO:0000313" key="3">
    <source>
        <dbReference type="Proteomes" id="UP000199408"/>
    </source>
</evidence>
<accession>A0A1C5JKY3</accession>
<keyword evidence="1" id="KW-0472">Membrane</keyword>
<evidence type="ECO:0000256" key="1">
    <source>
        <dbReference type="SAM" id="Phobius"/>
    </source>
</evidence>
<protein>
    <recommendedName>
        <fullName evidence="4">NACHT domain-containing protein</fullName>
    </recommendedName>
</protein>
<feature type="transmembrane region" description="Helical" evidence="1">
    <location>
        <begin position="601"/>
        <end position="619"/>
    </location>
</feature>
<evidence type="ECO:0008006" key="4">
    <source>
        <dbReference type="Google" id="ProtNLM"/>
    </source>
</evidence>
<name>A0A1C5JKY3_9ACTN</name>
<dbReference type="Gene3D" id="3.40.50.300">
    <property type="entry name" value="P-loop containing nucleotide triphosphate hydrolases"/>
    <property type="match status" value="1"/>
</dbReference>
<feature type="transmembrane region" description="Helical" evidence="1">
    <location>
        <begin position="631"/>
        <end position="650"/>
    </location>
</feature>
<keyword evidence="3" id="KW-1185">Reference proteome</keyword>
<dbReference type="Proteomes" id="UP000199408">
    <property type="component" value="Unassembled WGS sequence"/>
</dbReference>
<feature type="transmembrane region" description="Helical" evidence="1">
    <location>
        <begin position="537"/>
        <end position="555"/>
    </location>
</feature>
<dbReference type="EMBL" id="FMDN01000040">
    <property type="protein sequence ID" value="SCG71274.1"/>
    <property type="molecule type" value="Genomic_DNA"/>
</dbReference>
<dbReference type="InterPro" id="IPR027417">
    <property type="entry name" value="P-loop_NTPase"/>
</dbReference>